<evidence type="ECO:0000256" key="2">
    <source>
        <dbReference type="ARBA" id="ARBA00022448"/>
    </source>
</evidence>
<dbReference type="GO" id="GO:0005886">
    <property type="term" value="C:plasma membrane"/>
    <property type="evidence" value="ECO:0007669"/>
    <property type="project" value="UniProtKB-SubCell"/>
</dbReference>
<evidence type="ECO:0000256" key="1">
    <source>
        <dbReference type="ARBA" id="ARBA00004429"/>
    </source>
</evidence>
<evidence type="ECO:0000256" key="7">
    <source>
        <dbReference type="ARBA" id="ARBA00023136"/>
    </source>
</evidence>
<feature type="non-terminal residue" evidence="10">
    <location>
        <position position="123"/>
    </location>
</feature>
<feature type="transmembrane region" description="Helical" evidence="8">
    <location>
        <begin position="64"/>
        <end position="86"/>
    </location>
</feature>
<dbReference type="Gene3D" id="1.10.3720.10">
    <property type="entry name" value="MetI-like"/>
    <property type="match status" value="1"/>
</dbReference>
<comment type="subcellular location">
    <subcellularLocation>
        <location evidence="1">Cell inner membrane</location>
        <topology evidence="1">Multi-pass membrane protein</topology>
    </subcellularLocation>
</comment>
<evidence type="ECO:0000259" key="9">
    <source>
        <dbReference type="PROSITE" id="PS50928"/>
    </source>
</evidence>
<keyword evidence="3" id="KW-1003">Cell membrane</keyword>
<keyword evidence="2" id="KW-0813">Transport</keyword>
<keyword evidence="5 8" id="KW-0812">Transmembrane</keyword>
<dbReference type="PANTHER" id="PTHR43357">
    <property type="entry name" value="INNER MEMBRANE ABC TRANSPORTER PERMEASE PROTEIN YDCV"/>
    <property type="match status" value="1"/>
</dbReference>
<gene>
    <name evidence="10" type="ORF">METZ01_LOCUS348486</name>
</gene>
<dbReference type="PROSITE" id="PS50928">
    <property type="entry name" value="ABC_TM1"/>
    <property type="match status" value="1"/>
</dbReference>
<accession>A0A382REH3</accession>
<feature type="domain" description="ABC transmembrane type-1" evidence="9">
    <location>
        <begin position="60"/>
        <end position="123"/>
    </location>
</feature>
<evidence type="ECO:0000256" key="6">
    <source>
        <dbReference type="ARBA" id="ARBA00022989"/>
    </source>
</evidence>
<evidence type="ECO:0000256" key="3">
    <source>
        <dbReference type="ARBA" id="ARBA00022475"/>
    </source>
</evidence>
<protein>
    <recommendedName>
        <fullName evidence="9">ABC transmembrane type-1 domain-containing protein</fullName>
    </recommendedName>
</protein>
<name>A0A382REH3_9ZZZZ</name>
<organism evidence="10">
    <name type="scientific">marine metagenome</name>
    <dbReference type="NCBI Taxonomy" id="408172"/>
    <lineage>
        <taxon>unclassified sequences</taxon>
        <taxon>metagenomes</taxon>
        <taxon>ecological metagenomes</taxon>
    </lineage>
</organism>
<dbReference type="GO" id="GO:0055085">
    <property type="term" value="P:transmembrane transport"/>
    <property type="evidence" value="ECO:0007669"/>
    <property type="project" value="InterPro"/>
</dbReference>
<keyword evidence="4" id="KW-0997">Cell inner membrane</keyword>
<feature type="transmembrane region" description="Helical" evidence="8">
    <location>
        <begin position="98"/>
        <end position="119"/>
    </location>
</feature>
<evidence type="ECO:0000256" key="4">
    <source>
        <dbReference type="ARBA" id="ARBA00022519"/>
    </source>
</evidence>
<keyword evidence="7 8" id="KW-0472">Membrane</keyword>
<dbReference type="InterPro" id="IPR000515">
    <property type="entry name" value="MetI-like"/>
</dbReference>
<evidence type="ECO:0000256" key="8">
    <source>
        <dbReference type="SAM" id="Phobius"/>
    </source>
</evidence>
<evidence type="ECO:0000256" key="5">
    <source>
        <dbReference type="ARBA" id="ARBA00022692"/>
    </source>
</evidence>
<evidence type="ECO:0000313" key="10">
    <source>
        <dbReference type="EMBL" id="SVC95632.1"/>
    </source>
</evidence>
<reference evidence="10" key="1">
    <citation type="submission" date="2018-05" db="EMBL/GenBank/DDBJ databases">
        <authorList>
            <person name="Lanie J.A."/>
            <person name="Ng W.-L."/>
            <person name="Kazmierczak K.M."/>
            <person name="Andrzejewski T.M."/>
            <person name="Davidsen T.M."/>
            <person name="Wayne K.J."/>
            <person name="Tettelin H."/>
            <person name="Glass J.I."/>
            <person name="Rusch D."/>
            <person name="Podicherti R."/>
            <person name="Tsui H.-C.T."/>
            <person name="Winkler M.E."/>
        </authorList>
    </citation>
    <scope>NUCLEOTIDE SEQUENCE</scope>
</reference>
<dbReference type="PANTHER" id="PTHR43357:SF4">
    <property type="entry name" value="INNER MEMBRANE ABC TRANSPORTER PERMEASE PROTEIN YDCV"/>
    <property type="match status" value="1"/>
</dbReference>
<sequence>MTRAVSVVVIAVIALFMVAPVFFVVPVSFSSSSLIIFPPAGYSLRWYEAYFTVPEWTRATVTSLMIASLTTVVALLLGVPAALALVRGNLRGKAVLAGLFLLPLVAPVILIAIAEFGLLSRLG</sequence>
<proteinExistence type="predicted"/>
<feature type="transmembrane region" description="Helical" evidence="8">
    <location>
        <begin position="7"/>
        <end position="29"/>
    </location>
</feature>
<dbReference type="SUPFAM" id="SSF161098">
    <property type="entry name" value="MetI-like"/>
    <property type="match status" value="1"/>
</dbReference>
<keyword evidence="6 8" id="KW-1133">Transmembrane helix</keyword>
<dbReference type="InterPro" id="IPR035906">
    <property type="entry name" value="MetI-like_sf"/>
</dbReference>
<dbReference type="AlphaFoldDB" id="A0A382REH3"/>
<dbReference type="EMBL" id="UINC01120870">
    <property type="protein sequence ID" value="SVC95632.1"/>
    <property type="molecule type" value="Genomic_DNA"/>
</dbReference>